<evidence type="ECO:0000313" key="1">
    <source>
        <dbReference type="EMBL" id="MFD2570644.1"/>
    </source>
</evidence>
<accession>A0ABW5M2X4</accession>
<sequence length="56" mass="5773">MKKLEFQQMMNAEGGKEVTLGCAAMGAAAIWASSPLGPAALRIGTLTYAGCLLLES</sequence>
<dbReference type="RefSeq" id="WP_381521498.1">
    <property type="nucleotide sequence ID" value="NZ_JBHULN010000004.1"/>
</dbReference>
<evidence type="ECO:0000313" key="2">
    <source>
        <dbReference type="Proteomes" id="UP001597469"/>
    </source>
</evidence>
<comment type="caution">
    <text evidence="1">The sequence shown here is derived from an EMBL/GenBank/DDBJ whole genome shotgun (WGS) entry which is preliminary data.</text>
</comment>
<protein>
    <recommendedName>
        <fullName evidence="3">Class IIb bacteriocin, lactobin A/cerein 7B family</fullName>
    </recommendedName>
</protein>
<name>A0ABW5M2X4_9BACT</name>
<keyword evidence="2" id="KW-1185">Reference proteome</keyword>
<proteinExistence type="predicted"/>
<dbReference type="Proteomes" id="UP001597469">
    <property type="component" value="Unassembled WGS sequence"/>
</dbReference>
<organism evidence="1 2">
    <name type="scientific">Spirosoma soli</name>
    <dbReference type="NCBI Taxonomy" id="1770529"/>
    <lineage>
        <taxon>Bacteria</taxon>
        <taxon>Pseudomonadati</taxon>
        <taxon>Bacteroidota</taxon>
        <taxon>Cytophagia</taxon>
        <taxon>Cytophagales</taxon>
        <taxon>Cytophagaceae</taxon>
        <taxon>Spirosoma</taxon>
    </lineage>
</organism>
<dbReference type="EMBL" id="JBHULN010000004">
    <property type="protein sequence ID" value="MFD2570644.1"/>
    <property type="molecule type" value="Genomic_DNA"/>
</dbReference>
<reference evidence="2" key="1">
    <citation type="journal article" date="2019" name="Int. J. Syst. Evol. Microbiol.">
        <title>The Global Catalogue of Microorganisms (GCM) 10K type strain sequencing project: providing services to taxonomists for standard genome sequencing and annotation.</title>
        <authorList>
            <consortium name="The Broad Institute Genomics Platform"/>
            <consortium name="The Broad Institute Genome Sequencing Center for Infectious Disease"/>
            <person name="Wu L."/>
            <person name="Ma J."/>
        </authorList>
    </citation>
    <scope>NUCLEOTIDE SEQUENCE [LARGE SCALE GENOMIC DNA]</scope>
    <source>
        <strain evidence="2">KCTC 42805</strain>
    </source>
</reference>
<evidence type="ECO:0008006" key="3">
    <source>
        <dbReference type="Google" id="ProtNLM"/>
    </source>
</evidence>
<gene>
    <name evidence="1" type="ORF">ACFSUS_08380</name>
</gene>